<dbReference type="Pfam" id="PF00102">
    <property type="entry name" value="Y_phosphatase"/>
    <property type="match status" value="1"/>
</dbReference>
<reference evidence="5 6" key="1">
    <citation type="journal article" date="2017" name="Curr. Biol.">
        <title>Genome architecture and evolution of a unichromosomal asexual nematode.</title>
        <authorList>
            <person name="Fradin H."/>
            <person name="Zegar C."/>
            <person name="Gutwein M."/>
            <person name="Lucas J."/>
            <person name="Kovtun M."/>
            <person name="Corcoran D."/>
            <person name="Baugh L.R."/>
            <person name="Kiontke K."/>
            <person name="Gunsalus K."/>
            <person name="Fitch D.H."/>
            <person name="Piano F."/>
        </authorList>
    </citation>
    <scope>NUCLEOTIDE SEQUENCE [LARGE SCALE GENOMIC DNA]</scope>
    <source>
        <strain evidence="5">PF1309</strain>
    </source>
</reference>
<comment type="caution">
    <text evidence="5">The sequence shown here is derived from an EMBL/GenBank/DDBJ whole genome shotgun (WGS) entry which is preliminary data.</text>
</comment>
<evidence type="ECO:0008006" key="7">
    <source>
        <dbReference type="Google" id="ProtNLM"/>
    </source>
</evidence>
<dbReference type="InterPro" id="IPR016130">
    <property type="entry name" value="Tyr_Pase_AS"/>
</dbReference>
<dbReference type="PANTHER" id="PTHR46163">
    <property type="entry name" value="TYROSINE-PROTEIN PHOSPHATASE-RELATED"/>
    <property type="match status" value="1"/>
</dbReference>
<dbReference type="PROSITE" id="PS50055">
    <property type="entry name" value="TYR_PHOSPHATASE_PTP"/>
    <property type="match status" value="1"/>
</dbReference>
<keyword evidence="2" id="KW-0472">Membrane</keyword>
<organism evidence="5 6">
    <name type="scientific">Diploscapter pachys</name>
    <dbReference type="NCBI Taxonomy" id="2018661"/>
    <lineage>
        <taxon>Eukaryota</taxon>
        <taxon>Metazoa</taxon>
        <taxon>Ecdysozoa</taxon>
        <taxon>Nematoda</taxon>
        <taxon>Chromadorea</taxon>
        <taxon>Rhabditida</taxon>
        <taxon>Rhabditina</taxon>
        <taxon>Rhabditomorpha</taxon>
        <taxon>Rhabditoidea</taxon>
        <taxon>Rhabditidae</taxon>
        <taxon>Diploscapter</taxon>
    </lineage>
</organism>
<dbReference type="OrthoDB" id="6058203at2759"/>
<dbReference type="Proteomes" id="UP000218231">
    <property type="component" value="Unassembled WGS sequence"/>
</dbReference>
<feature type="domain" description="Tyrosine specific protein phosphatases" evidence="4">
    <location>
        <begin position="405"/>
        <end position="475"/>
    </location>
</feature>
<feature type="compositionally biased region" description="Polar residues" evidence="1">
    <location>
        <begin position="186"/>
        <end position="197"/>
    </location>
</feature>
<evidence type="ECO:0000259" key="4">
    <source>
        <dbReference type="PROSITE" id="PS50056"/>
    </source>
</evidence>
<feature type="compositionally biased region" description="Polar residues" evidence="1">
    <location>
        <begin position="128"/>
        <end position="138"/>
    </location>
</feature>
<evidence type="ECO:0000313" key="5">
    <source>
        <dbReference type="EMBL" id="PAV87720.1"/>
    </source>
</evidence>
<evidence type="ECO:0000256" key="2">
    <source>
        <dbReference type="SAM" id="Phobius"/>
    </source>
</evidence>
<feature type="transmembrane region" description="Helical" evidence="2">
    <location>
        <begin position="22"/>
        <end position="43"/>
    </location>
</feature>
<accession>A0A2A2LNM4</accession>
<name>A0A2A2LNM4_9BILA</name>
<dbReference type="GO" id="GO:0004725">
    <property type="term" value="F:protein tyrosine phosphatase activity"/>
    <property type="evidence" value="ECO:0007669"/>
    <property type="project" value="InterPro"/>
</dbReference>
<feature type="region of interest" description="Disordered" evidence="1">
    <location>
        <begin position="86"/>
        <end position="207"/>
    </location>
</feature>
<dbReference type="InterPro" id="IPR000242">
    <property type="entry name" value="PTP_cat"/>
</dbReference>
<feature type="domain" description="Tyrosine-protein phosphatase" evidence="3">
    <location>
        <begin position="252"/>
        <end position="484"/>
    </location>
</feature>
<evidence type="ECO:0000256" key="1">
    <source>
        <dbReference type="SAM" id="MobiDB-lite"/>
    </source>
</evidence>
<dbReference type="SMART" id="SM00194">
    <property type="entry name" value="PTPc"/>
    <property type="match status" value="1"/>
</dbReference>
<keyword evidence="2" id="KW-1133">Transmembrane helix</keyword>
<dbReference type="CDD" id="cd00047">
    <property type="entry name" value="PTPc"/>
    <property type="match status" value="1"/>
</dbReference>
<dbReference type="PANTHER" id="PTHR46163:SF10">
    <property type="entry name" value="PROTEIN-TYROSINE PHOSPHATASE-RELATED"/>
    <property type="match status" value="1"/>
</dbReference>
<dbReference type="InterPro" id="IPR003595">
    <property type="entry name" value="Tyr_Pase_cat"/>
</dbReference>
<dbReference type="PROSITE" id="PS50056">
    <property type="entry name" value="TYR_PHOSPHATASE_2"/>
    <property type="match status" value="1"/>
</dbReference>
<dbReference type="Gene3D" id="3.90.190.10">
    <property type="entry name" value="Protein tyrosine phosphatase superfamily"/>
    <property type="match status" value="1"/>
</dbReference>
<dbReference type="SMART" id="SM00404">
    <property type="entry name" value="PTPc_motif"/>
    <property type="match status" value="1"/>
</dbReference>
<dbReference type="STRING" id="2018661.A0A2A2LNM4"/>
<feature type="region of interest" description="Disordered" evidence="1">
    <location>
        <begin position="509"/>
        <end position="529"/>
    </location>
</feature>
<keyword evidence="2" id="KW-0812">Transmembrane</keyword>
<dbReference type="PRINTS" id="PR00700">
    <property type="entry name" value="PRTYPHPHTASE"/>
</dbReference>
<gene>
    <name evidence="5" type="ORF">WR25_03757</name>
</gene>
<feature type="compositionally biased region" description="Basic residues" evidence="1">
    <location>
        <begin position="87"/>
        <end position="99"/>
    </location>
</feature>
<evidence type="ECO:0000313" key="6">
    <source>
        <dbReference type="Proteomes" id="UP000218231"/>
    </source>
</evidence>
<keyword evidence="6" id="KW-1185">Reference proteome</keyword>
<dbReference type="InterPro" id="IPR000387">
    <property type="entry name" value="Tyr_Pase_dom"/>
</dbReference>
<dbReference type="EMBL" id="LIAE01006552">
    <property type="protein sequence ID" value="PAV87720.1"/>
    <property type="molecule type" value="Genomic_DNA"/>
</dbReference>
<proteinExistence type="predicted"/>
<evidence type="ECO:0000259" key="3">
    <source>
        <dbReference type="PROSITE" id="PS50055"/>
    </source>
</evidence>
<feature type="transmembrane region" description="Helical" evidence="2">
    <location>
        <begin position="64"/>
        <end position="82"/>
    </location>
</feature>
<dbReference type="InterPro" id="IPR029021">
    <property type="entry name" value="Prot-tyrosine_phosphatase-like"/>
</dbReference>
<sequence length="529" mass="59268">MGCRYSRTVLCSFAFKNPPAGLALKSFSFVCNCYTFWITVIYIKSRHALLLPVIASSRLSSEMIYFLCWLLPILLSTMAANMCGGKRANRHSGVQKKNPRPGTGPGTYGVSSQQRVGQGPERSKKQIRNGSSKANVSKNGGKMRTAQSKSRKSNTCSSSNTPKSYANPGPLSKTRNAPSKEVKPQTDLSMHTPTLASATPPAGSRNIVLNGRDNRVIWAERTAKLACKDISLEFERTIKKYKAPGHTYKACENNEDKNRYADVICCDETRVVLKDRANDYIHASYVQVPNGGQKYICTQGPLLETFEDFWTMVYQEKTKFVIMLCKLCEDNTQKCDKYYPDAKKKKETYGSITVSLIETKPQPAEEATWNVLSVEPKGKPPFEVYHVQVPNWPDQLAPVDAKPMLSLYKWVKKINPKGSTILVHCSAGVGRTATFVGIDYAIAMIQKNESTVIGDVIKEIRKQRYQAIQSHVQFLFLHICIFELFIEEGVVHREGAVADFIRTYQSHAEKKIKKKDKEAQSGQNKDDGD</sequence>
<dbReference type="AlphaFoldDB" id="A0A2A2LNM4"/>
<dbReference type="PROSITE" id="PS00383">
    <property type="entry name" value="TYR_PHOSPHATASE_1"/>
    <property type="match status" value="1"/>
</dbReference>
<dbReference type="SUPFAM" id="SSF52799">
    <property type="entry name" value="(Phosphotyrosine protein) phosphatases II"/>
    <property type="match status" value="1"/>
</dbReference>
<feature type="compositionally biased region" description="Basic and acidic residues" evidence="1">
    <location>
        <begin position="515"/>
        <end position="529"/>
    </location>
</feature>
<protein>
    <recommendedName>
        <fullName evidence="7">Protein-tyrosine-phosphatase</fullName>
    </recommendedName>
</protein>
<dbReference type="InterPro" id="IPR052782">
    <property type="entry name" value="Oocyte-zygote_transition_reg"/>
</dbReference>